<dbReference type="Proteomes" id="UP000595140">
    <property type="component" value="Unassembled WGS sequence"/>
</dbReference>
<dbReference type="Pfam" id="PF04525">
    <property type="entry name" value="LOR"/>
    <property type="match status" value="1"/>
</dbReference>
<dbReference type="InterPro" id="IPR007612">
    <property type="entry name" value="LOR"/>
</dbReference>
<dbReference type="InterPro" id="IPR025659">
    <property type="entry name" value="Tubby-like_C"/>
</dbReference>
<dbReference type="PANTHER" id="PTHR31087">
    <property type="match status" value="1"/>
</dbReference>
<comment type="similarity">
    <text evidence="1">Belongs to the LOR family.</text>
</comment>
<accession>A0A484LX44</accession>
<evidence type="ECO:0008006" key="4">
    <source>
        <dbReference type="Google" id="ProtNLM"/>
    </source>
</evidence>
<organism evidence="2 3">
    <name type="scientific">Cuscuta campestris</name>
    <dbReference type="NCBI Taxonomy" id="132261"/>
    <lineage>
        <taxon>Eukaryota</taxon>
        <taxon>Viridiplantae</taxon>
        <taxon>Streptophyta</taxon>
        <taxon>Embryophyta</taxon>
        <taxon>Tracheophyta</taxon>
        <taxon>Spermatophyta</taxon>
        <taxon>Magnoliopsida</taxon>
        <taxon>eudicotyledons</taxon>
        <taxon>Gunneridae</taxon>
        <taxon>Pentapetalae</taxon>
        <taxon>asterids</taxon>
        <taxon>lamiids</taxon>
        <taxon>Solanales</taxon>
        <taxon>Convolvulaceae</taxon>
        <taxon>Cuscuteae</taxon>
        <taxon>Cuscuta</taxon>
        <taxon>Cuscuta subgen. Grammica</taxon>
        <taxon>Cuscuta sect. Cleistogrammica</taxon>
    </lineage>
</organism>
<evidence type="ECO:0000313" key="2">
    <source>
        <dbReference type="EMBL" id="VFQ81130.1"/>
    </source>
</evidence>
<keyword evidence="3" id="KW-1185">Reference proteome</keyword>
<dbReference type="SUPFAM" id="SSF54518">
    <property type="entry name" value="Tubby C-terminal domain-like"/>
    <property type="match status" value="1"/>
</dbReference>
<dbReference type="PANTHER" id="PTHR31087:SF17">
    <property type="entry name" value="PROTEIN LURP-ONE-RELATED 14-RELATED"/>
    <property type="match status" value="1"/>
</dbReference>
<dbReference type="InterPro" id="IPR038595">
    <property type="entry name" value="LOR_sf"/>
</dbReference>
<proteinExistence type="inferred from homology"/>
<name>A0A484LX44_9ASTE</name>
<dbReference type="EMBL" id="OOIL02002239">
    <property type="protein sequence ID" value="VFQ81130.1"/>
    <property type="molecule type" value="Genomic_DNA"/>
</dbReference>
<dbReference type="OrthoDB" id="97518at2759"/>
<dbReference type="Gene3D" id="2.40.160.200">
    <property type="entry name" value="LURP1-related"/>
    <property type="match status" value="1"/>
</dbReference>
<protein>
    <recommendedName>
        <fullName evidence="4">Tubby C-terminal domain-containing protein</fullName>
    </recommendedName>
</protein>
<dbReference type="AlphaFoldDB" id="A0A484LX44"/>
<sequence>MFRPEITTDVPLLAVVGEAFCFPYLVDLTAKKGIYGVSSLQFDVSDGNGSPLLRVHGRLWRLLQKKRTISDPFGLPVVTMRAKTLALRNVWQVYKGESLAEENMLYTVRETKYIQMKVRLDVFMASNQGDICNFHVKGSYASQNFKVYQGDNMIAEVKEEKKIGNFFKGIERFDVRVFPGVDYAFVISLLVIINAIDGGS</sequence>
<gene>
    <name evidence="2" type="ORF">CCAM_LOCUS22906</name>
</gene>
<evidence type="ECO:0000313" key="3">
    <source>
        <dbReference type="Proteomes" id="UP000595140"/>
    </source>
</evidence>
<reference evidence="2 3" key="1">
    <citation type="submission" date="2018-04" db="EMBL/GenBank/DDBJ databases">
        <authorList>
            <person name="Vogel A."/>
        </authorList>
    </citation>
    <scope>NUCLEOTIDE SEQUENCE [LARGE SCALE GENOMIC DNA]</scope>
</reference>
<evidence type="ECO:0000256" key="1">
    <source>
        <dbReference type="ARBA" id="ARBA00005437"/>
    </source>
</evidence>